<reference evidence="10" key="1">
    <citation type="submission" date="2023-07" db="EMBL/GenBank/DDBJ databases">
        <authorList>
            <person name="Stuckert A."/>
        </authorList>
    </citation>
    <scope>NUCLEOTIDE SEQUENCE</scope>
</reference>
<dbReference type="EMBL" id="CAUEEQ010039160">
    <property type="protein sequence ID" value="CAJ0954795.1"/>
    <property type="molecule type" value="Genomic_DNA"/>
</dbReference>
<keyword evidence="4" id="KW-0479">Metal-binding</keyword>
<sequence length="285" mass="32362">MRLPIIREDQNVIQVNNQEFIQILTENVMHKRLKNRWSIGKSERHHQILKMTLGRIKCRFPFISLPDSHQIIRTTKINLSKPTSPLNPSKQVRYQWQGILKLNSDLIKKAADFELNVWDMSADGAAGVLGSFFAQIVHGSDCRGLGHPEIVERCLRLRQVLEYNAPGGKCNRGMTVLASYLELVGSRAAEDENIQRALAGGLVCRAGLAASDWTPSMIPSYWRPPYTVCPEEVLPTAAILPQVCWSFFWRPPIRQSWGQALDLITAHPGKVDLDRYTQRVGRDRQ</sequence>
<evidence type="ECO:0000256" key="4">
    <source>
        <dbReference type="ARBA" id="ARBA00022723"/>
    </source>
</evidence>
<keyword evidence="3" id="KW-0808">Transferase</keyword>
<comment type="pathway">
    <text evidence="1">Isoprenoid biosynthesis; geranyl diphosphate biosynthesis; geranyl diphosphate from dimethylallyl diphosphate and isopentenyl diphosphate: step 1/1.</text>
</comment>
<evidence type="ECO:0000313" key="10">
    <source>
        <dbReference type="EMBL" id="CAJ0954795.1"/>
    </source>
</evidence>
<evidence type="ECO:0000256" key="2">
    <source>
        <dbReference type="ARBA" id="ARBA00005035"/>
    </source>
</evidence>
<evidence type="ECO:0000256" key="1">
    <source>
        <dbReference type="ARBA" id="ARBA00004932"/>
    </source>
</evidence>
<dbReference type="PANTHER" id="PTHR11525">
    <property type="entry name" value="FARNESYL-PYROPHOSPHATE SYNTHETASE"/>
    <property type="match status" value="1"/>
</dbReference>
<comment type="pathway">
    <text evidence="2">Isoprenoid biosynthesis; farnesyl diphosphate biosynthesis; farnesyl diphosphate from geranyl diphosphate and isopentenyl diphosphate: step 1/1.</text>
</comment>
<evidence type="ECO:0000256" key="3">
    <source>
        <dbReference type="ARBA" id="ARBA00022679"/>
    </source>
</evidence>
<dbReference type="PANTHER" id="PTHR11525:SF0">
    <property type="entry name" value="FARNESYL PYROPHOSPHATE SYNTHASE"/>
    <property type="match status" value="1"/>
</dbReference>
<evidence type="ECO:0000313" key="11">
    <source>
        <dbReference type="Proteomes" id="UP001176940"/>
    </source>
</evidence>
<name>A0ABN9LZC3_9NEOB</name>
<organism evidence="10 11">
    <name type="scientific">Ranitomeya imitator</name>
    <name type="common">mimic poison frog</name>
    <dbReference type="NCBI Taxonomy" id="111125"/>
    <lineage>
        <taxon>Eukaryota</taxon>
        <taxon>Metazoa</taxon>
        <taxon>Chordata</taxon>
        <taxon>Craniata</taxon>
        <taxon>Vertebrata</taxon>
        <taxon>Euteleostomi</taxon>
        <taxon>Amphibia</taxon>
        <taxon>Batrachia</taxon>
        <taxon>Anura</taxon>
        <taxon>Neobatrachia</taxon>
        <taxon>Hyloidea</taxon>
        <taxon>Dendrobatidae</taxon>
        <taxon>Dendrobatinae</taxon>
        <taxon>Ranitomeya</taxon>
    </lineage>
</organism>
<dbReference type="Proteomes" id="UP001176940">
    <property type="component" value="Unassembled WGS sequence"/>
</dbReference>
<keyword evidence="5" id="KW-0460">Magnesium</keyword>
<dbReference type="InterPro" id="IPR008949">
    <property type="entry name" value="Isoprenoid_synthase_dom_sf"/>
</dbReference>
<evidence type="ECO:0000256" key="6">
    <source>
        <dbReference type="ARBA" id="ARBA00032380"/>
    </source>
</evidence>
<evidence type="ECO:0000256" key="5">
    <source>
        <dbReference type="ARBA" id="ARBA00022842"/>
    </source>
</evidence>
<comment type="caution">
    <text evidence="10">The sequence shown here is derived from an EMBL/GenBank/DDBJ whole genome shotgun (WGS) entry which is preliminary data.</text>
</comment>
<gene>
    <name evidence="10" type="ORF">RIMI_LOCUS14882657</name>
</gene>
<proteinExistence type="predicted"/>
<dbReference type="Gene3D" id="1.10.600.10">
    <property type="entry name" value="Farnesyl Diphosphate Synthase"/>
    <property type="match status" value="1"/>
</dbReference>
<protein>
    <recommendedName>
        <fullName evidence="9">(2E,6E)-farnesyl diphosphate synthase</fullName>
    </recommendedName>
    <alternativeName>
        <fullName evidence="8">Dimethylallyltranstransferase</fullName>
    </alternativeName>
    <alternativeName>
        <fullName evidence="7">Farnesyl diphosphate synthase</fullName>
    </alternativeName>
    <alternativeName>
        <fullName evidence="6">Geranyltranstransferase</fullName>
    </alternativeName>
</protein>
<accession>A0ABN9LZC3</accession>
<evidence type="ECO:0000256" key="8">
    <source>
        <dbReference type="ARBA" id="ARBA00032448"/>
    </source>
</evidence>
<dbReference type="InterPro" id="IPR039702">
    <property type="entry name" value="FPS1-like"/>
</dbReference>
<evidence type="ECO:0000256" key="7">
    <source>
        <dbReference type="ARBA" id="ARBA00032424"/>
    </source>
</evidence>
<keyword evidence="11" id="KW-1185">Reference proteome</keyword>
<evidence type="ECO:0000256" key="9">
    <source>
        <dbReference type="ARBA" id="ARBA00032873"/>
    </source>
</evidence>